<keyword evidence="3" id="KW-1185">Reference proteome</keyword>
<evidence type="ECO:0000313" key="2">
    <source>
        <dbReference type="EMBL" id="TQM74889.1"/>
    </source>
</evidence>
<dbReference type="AlphaFoldDB" id="A0A543IWD5"/>
<protein>
    <submittedName>
        <fullName evidence="2">Uncharacterized protein</fullName>
    </submittedName>
</protein>
<comment type="caution">
    <text evidence="2">The sequence shown here is derived from an EMBL/GenBank/DDBJ whole genome shotgun (WGS) entry which is preliminary data.</text>
</comment>
<name>A0A543IWD5_9ACTN</name>
<reference evidence="2 3" key="1">
    <citation type="submission" date="2019-06" db="EMBL/GenBank/DDBJ databases">
        <title>Sequencing the genomes of 1000 actinobacteria strains.</title>
        <authorList>
            <person name="Klenk H.-P."/>
        </authorList>
    </citation>
    <scope>NUCLEOTIDE SEQUENCE [LARGE SCALE GENOMIC DNA]</scope>
    <source>
        <strain evidence="2 3">DSM 43186</strain>
    </source>
</reference>
<dbReference type="EMBL" id="VFPQ01000001">
    <property type="protein sequence ID" value="TQM74889.1"/>
    <property type="molecule type" value="Genomic_DNA"/>
</dbReference>
<sequence>MSDWRSSEGWRLIPDSRTPDPPDGEPGPWRDRSGAVMHGVYERVFRAVESGRPAYVEGVAAWHGRRLWSWSGPEMPRFRDPRVSPWNPILAQGLRAEDAEHTPYRTPSWCDEWIADALLRNLKPYGRFALPYKAAMDWCAEAGRAGLVYRATPETASGDASDGADRRLYIVAAITQTYGEAFDLDALIADYQDALPEELAEPQIDALQRHRDQSIALRYVLADDADERFWAAPRAVRGLTLGYPPTATAARILAEAEPAAGSPHPRRPYGPVATGPLGGPGHPLGNGRTNGPQMIRVPECRHPGRPHARVADMTPTTFATISRWIDRSWPVDMPRGTHPGSPAELERFGYLIAIAYRAYVSSDPVLRVPISDDPDAEGELHRYVCCLLRGMSKDPREIHLDALYARRMAWS</sequence>
<feature type="region of interest" description="Disordered" evidence="1">
    <location>
        <begin position="1"/>
        <end position="33"/>
    </location>
</feature>
<accession>A0A543IWD5</accession>
<evidence type="ECO:0000256" key="1">
    <source>
        <dbReference type="SAM" id="MobiDB-lite"/>
    </source>
</evidence>
<dbReference type="Proteomes" id="UP000319213">
    <property type="component" value="Unassembled WGS sequence"/>
</dbReference>
<evidence type="ECO:0000313" key="3">
    <source>
        <dbReference type="Proteomes" id="UP000319213"/>
    </source>
</evidence>
<feature type="region of interest" description="Disordered" evidence="1">
    <location>
        <begin position="258"/>
        <end position="285"/>
    </location>
</feature>
<proteinExistence type="predicted"/>
<gene>
    <name evidence="2" type="ORF">FHX40_1575</name>
</gene>
<organism evidence="2 3">
    <name type="scientific">Thermopolyspora flexuosa</name>
    <dbReference type="NCBI Taxonomy" id="103836"/>
    <lineage>
        <taxon>Bacteria</taxon>
        <taxon>Bacillati</taxon>
        <taxon>Actinomycetota</taxon>
        <taxon>Actinomycetes</taxon>
        <taxon>Streptosporangiales</taxon>
        <taxon>Streptosporangiaceae</taxon>
        <taxon>Thermopolyspora</taxon>
    </lineage>
</organism>